<reference evidence="5 6" key="1">
    <citation type="submission" date="2013-04" db="EMBL/GenBank/DDBJ databases">
        <title>The Genome Sequence of Treponema maltophilum ATCC 51939.</title>
        <authorList>
            <consortium name="The Broad Institute Genomics Platform"/>
            <person name="Earl A."/>
            <person name="Ward D."/>
            <person name="Feldgarden M."/>
            <person name="Gevers D."/>
            <person name="Leonetti C."/>
            <person name="Blanton J.M."/>
            <person name="Dewhirst F.E."/>
            <person name="Izard J."/>
            <person name="Walker B."/>
            <person name="Young S."/>
            <person name="Zeng Q."/>
            <person name="Gargeya S."/>
            <person name="Fitzgerald M."/>
            <person name="Haas B."/>
            <person name="Abouelleil A."/>
            <person name="Allen A.W."/>
            <person name="Alvarado L."/>
            <person name="Arachchi H.M."/>
            <person name="Berlin A.M."/>
            <person name="Chapman S.B."/>
            <person name="Gainer-Dewar J."/>
            <person name="Goldberg J."/>
            <person name="Griggs A."/>
            <person name="Gujja S."/>
            <person name="Hansen M."/>
            <person name="Howarth C."/>
            <person name="Imamovic A."/>
            <person name="Ireland A."/>
            <person name="Larimer J."/>
            <person name="McCowan C."/>
            <person name="Murphy C."/>
            <person name="Pearson M."/>
            <person name="Poon T.W."/>
            <person name="Priest M."/>
            <person name="Roberts A."/>
            <person name="Saif S."/>
            <person name="Shea T."/>
            <person name="Sisk P."/>
            <person name="Sykes S."/>
            <person name="Wortman J."/>
            <person name="Nusbaum C."/>
            <person name="Birren B."/>
        </authorList>
    </citation>
    <scope>NUCLEOTIDE SEQUENCE [LARGE SCALE GENOMIC DNA]</scope>
    <source>
        <strain evidence="5 6">ATCC 51939</strain>
    </source>
</reference>
<dbReference type="AlphaFoldDB" id="S3JZY3"/>
<accession>S3JZY3</accession>
<evidence type="ECO:0000313" key="6">
    <source>
        <dbReference type="Proteomes" id="UP000014541"/>
    </source>
</evidence>
<evidence type="ECO:0000313" key="5">
    <source>
        <dbReference type="EMBL" id="EPF30815.1"/>
    </source>
</evidence>
<dbReference type="Proteomes" id="UP000014541">
    <property type="component" value="Unassembled WGS sequence"/>
</dbReference>
<dbReference type="Pfam" id="PF00436">
    <property type="entry name" value="SSB"/>
    <property type="match status" value="1"/>
</dbReference>
<dbReference type="PATRIC" id="fig|1125699.3.peg.1159"/>
<dbReference type="PROSITE" id="PS50935">
    <property type="entry name" value="SSB"/>
    <property type="match status" value="1"/>
</dbReference>
<dbReference type="RefSeq" id="WP_016525426.1">
    <property type="nucleotide sequence ID" value="NZ_KE332518.1"/>
</dbReference>
<protein>
    <recommendedName>
        <fullName evidence="2 3">Single-stranded DNA-binding protein</fullName>
        <shortName evidence="2">SSB</shortName>
    </recommendedName>
</protein>
<dbReference type="InterPro" id="IPR011344">
    <property type="entry name" value="ssDNA-bd"/>
</dbReference>
<dbReference type="GO" id="GO:0003697">
    <property type="term" value="F:single-stranded DNA binding"/>
    <property type="evidence" value="ECO:0007669"/>
    <property type="project" value="UniProtKB-UniRule"/>
</dbReference>
<dbReference type="InterPro" id="IPR012340">
    <property type="entry name" value="NA-bd_OB-fold"/>
</dbReference>
<evidence type="ECO:0000256" key="2">
    <source>
        <dbReference type="HAMAP-Rule" id="MF_00984"/>
    </source>
</evidence>
<dbReference type="eggNOG" id="COG0629">
    <property type="taxonomic scope" value="Bacteria"/>
</dbReference>
<dbReference type="CDD" id="cd04496">
    <property type="entry name" value="SSB_OBF"/>
    <property type="match status" value="1"/>
</dbReference>
<evidence type="ECO:0000256" key="1">
    <source>
        <dbReference type="ARBA" id="ARBA00023125"/>
    </source>
</evidence>
<comment type="caution">
    <text evidence="2">Lacks conserved residue(s) required for the propagation of feature annotation.</text>
</comment>
<dbReference type="NCBIfam" id="TIGR00621">
    <property type="entry name" value="ssb"/>
    <property type="match status" value="1"/>
</dbReference>
<dbReference type="GO" id="GO:0006260">
    <property type="term" value="P:DNA replication"/>
    <property type="evidence" value="ECO:0007669"/>
    <property type="project" value="InterPro"/>
</dbReference>
<dbReference type="EMBL" id="ATFF01000006">
    <property type="protein sequence ID" value="EPF30815.1"/>
    <property type="molecule type" value="Genomic_DNA"/>
</dbReference>
<dbReference type="InterPro" id="IPR000424">
    <property type="entry name" value="Primosome_PriB/ssb"/>
</dbReference>
<comment type="caution">
    <text evidence="5">The sequence shown here is derived from an EMBL/GenBank/DDBJ whole genome shotgun (WGS) entry which is preliminary data.</text>
</comment>
<dbReference type="OrthoDB" id="9809878at2"/>
<name>S3JZY3_TREMA</name>
<dbReference type="STRING" id="1125699.HMPREF9194_01139"/>
<evidence type="ECO:0000256" key="4">
    <source>
        <dbReference type="SAM" id="MobiDB-lite"/>
    </source>
</evidence>
<dbReference type="GO" id="GO:0009295">
    <property type="term" value="C:nucleoid"/>
    <property type="evidence" value="ECO:0007669"/>
    <property type="project" value="TreeGrafter"/>
</dbReference>
<proteinExistence type="inferred from homology"/>
<gene>
    <name evidence="5" type="ORF">HMPREF9194_01139</name>
</gene>
<dbReference type="HAMAP" id="MF_00984">
    <property type="entry name" value="SSB"/>
    <property type="match status" value="1"/>
</dbReference>
<dbReference type="PANTHER" id="PTHR10302:SF0">
    <property type="entry name" value="SINGLE-STRANDED DNA-BINDING PROTEIN, MITOCHONDRIAL"/>
    <property type="match status" value="1"/>
</dbReference>
<dbReference type="HOGENOM" id="CLU_078758_0_1_12"/>
<dbReference type="PANTHER" id="PTHR10302">
    <property type="entry name" value="SINGLE-STRANDED DNA-BINDING PROTEIN"/>
    <property type="match status" value="1"/>
</dbReference>
<dbReference type="SUPFAM" id="SSF50249">
    <property type="entry name" value="Nucleic acid-binding proteins"/>
    <property type="match status" value="1"/>
</dbReference>
<keyword evidence="1 2" id="KW-0238">DNA-binding</keyword>
<evidence type="ECO:0000256" key="3">
    <source>
        <dbReference type="PIRNR" id="PIRNR002070"/>
    </source>
</evidence>
<dbReference type="PIRSF" id="PIRSF002070">
    <property type="entry name" value="SSB"/>
    <property type="match status" value="1"/>
</dbReference>
<dbReference type="Gene3D" id="2.40.50.140">
    <property type="entry name" value="Nucleic acid-binding proteins"/>
    <property type="match status" value="1"/>
</dbReference>
<feature type="region of interest" description="Disordered" evidence="4">
    <location>
        <begin position="108"/>
        <end position="164"/>
    </location>
</feature>
<organism evidence="5 6">
    <name type="scientific">Treponema maltophilum ATCC 51939</name>
    <dbReference type="NCBI Taxonomy" id="1125699"/>
    <lineage>
        <taxon>Bacteria</taxon>
        <taxon>Pseudomonadati</taxon>
        <taxon>Spirochaetota</taxon>
        <taxon>Spirochaetia</taxon>
        <taxon>Spirochaetales</taxon>
        <taxon>Treponemataceae</taxon>
        <taxon>Treponema</taxon>
    </lineage>
</organism>
<keyword evidence="6" id="KW-1185">Reference proteome</keyword>
<comment type="subunit">
    <text evidence="2">Homotetramer.</text>
</comment>
<sequence>MTDLNHVTLIGRLTRDAELKYTPNGFAISNFSIAVNRRRKNGEQWVEEANFFDITLYGKSAESLKQYLIKGKQVAVDGELRQDRWEQDGQPRSRVVIAANNIQLLGGGGSSGQSSYNAAGNRPSSYDKGSYAADYPAKNETQNFDAPNSYGGGNDADFPEDIPF</sequence>